<feature type="domain" description="14-3-3" evidence="2">
    <location>
        <begin position="7"/>
        <end position="95"/>
    </location>
</feature>
<dbReference type="InterPro" id="IPR000308">
    <property type="entry name" value="14-3-3"/>
</dbReference>
<reference evidence="3 4" key="1">
    <citation type="submission" date="2018-11" db="EMBL/GenBank/DDBJ databases">
        <title>Haplotype-resolved cattle genomes.</title>
        <authorList>
            <person name="Low W.Y."/>
            <person name="Tearle R."/>
            <person name="Bickhart D.M."/>
            <person name="Rosen B.D."/>
            <person name="Koren S."/>
            <person name="Rhie A."/>
            <person name="Hiendleder S."/>
            <person name="Phillippy A.M."/>
            <person name="Smith T.P.L."/>
            <person name="Williams J.L."/>
        </authorList>
    </citation>
    <scope>NUCLEOTIDE SEQUENCE [LARGE SCALE GENOMIC DNA]</scope>
</reference>
<dbReference type="SUPFAM" id="SSF48445">
    <property type="entry name" value="14-3-3 protein"/>
    <property type="match status" value="1"/>
</dbReference>
<dbReference type="Pfam" id="PF00244">
    <property type="entry name" value="14-3-3"/>
    <property type="match status" value="1"/>
</dbReference>
<dbReference type="PANTHER" id="PTHR18860">
    <property type="entry name" value="14-3-3 PROTEIN"/>
    <property type="match status" value="1"/>
</dbReference>
<proteinExistence type="inferred from homology"/>
<evidence type="ECO:0000313" key="3">
    <source>
        <dbReference type="Ensembl" id="ENSBIXP00005031007.1"/>
    </source>
</evidence>
<dbReference type="Proteomes" id="UP000429181">
    <property type="component" value="Chromosome 16"/>
</dbReference>
<dbReference type="Ensembl" id="ENSBIXT00005006077.1">
    <property type="protein sequence ID" value="ENSBIXP00005031007.1"/>
    <property type="gene ID" value="ENSBIXG00005011233.1"/>
</dbReference>
<evidence type="ECO:0000313" key="4">
    <source>
        <dbReference type="Proteomes" id="UP000429181"/>
    </source>
</evidence>
<evidence type="ECO:0000256" key="1">
    <source>
        <dbReference type="ARBA" id="ARBA00006141"/>
    </source>
</evidence>
<evidence type="ECO:0000259" key="2">
    <source>
        <dbReference type="Pfam" id="PF00244"/>
    </source>
</evidence>
<reference evidence="3" key="2">
    <citation type="submission" date="2025-08" db="UniProtKB">
        <authorList>
            <consortium name="Ensembl"/>
        </authorList>
    </citation>
    <scope>IDENTIFICATION</scope>
</reference>
<accession>A0A4W2HIB3</accession>
<dbReference type="AlphaFoldDB" id="A0A4W2HIB3"/>
<organism evidence="3 4">
    <name type="scientific">Bos indicus x Bos taurus</name>
    <name type="common">Hybrid cattle</name>
    <dbReference type="NCBI Taxonomy" id="30522"/>
    <lineage>
        <taxon>Eukaryota</taxon>
        <taxon>Metazoa</taxon>
        <taxon>Chordata</taxon>
        <taxon>Craniata</taxon>
        <taxon>Vertebrata</taxon>
        <taxon>Euteleostomi</taxon>
        <taxon>Mammalia</taxon>
        <taxon>Eutheria</taxon>
        <taxon>Laurasiatheria</taxon>
        <taxon>Artiodactyla</taxon>
        <taxon>Ruminantia</taxon>
        <taxon>Pecora</taxon>
        <taxon>Bovidae</taxon>
        <taxon>Bovinae</taxon>
        <taxon>Bos</taxon>
    </lineage>
</organism>
<dbReference type="Gene3D" id="1.20.190.20">
    <property type="entry name" value="14-3-3 domain"/>
    <property type="match status" value="1"/>
</dbReference>
<dbReference type="GeneTree" id="ENSGT01090000260040"/>
<dbReference type="PRINTS" id="PR00305">
    <property type="entry name" value="1433ZETA"/>
</dbReference>
<dbReference type="InterPro" id="IPR036815">
    <property type="entry name" value="14-3-3_dom_sf"/>
</dbReference>
<name>A0A4W2HIB3_BOBOX</name>
<comment type="similarity">
    <text evidence="1">Belongs to the 14-3-3 family.</text>
</comment>
<dbReference type="InterPro" id="IPR023410">
    <property type="entry name" value="14-3-3_domain"/>
</dbReference>
<protein>
    <recommendedName>
        <fullName evidence="2">14-3-3 domain-containing protein</fullName>
    </recommendedName>
</protein>
<sequence>LFLFLSEEFLIPNSSQAESKVFCLKTKQDYYCSLVEVAAGGEKKGIVDQSQQAYREAFEISKKQMQPTHPIRLGLALNFSVLYDEILNFLRKSAFMQRENLVKPWLNLMH</sequence>